<dbReference type="PROSITE" id="PS51257">
    <property type="entry name" value="PROKAR_LIPOPROTEIN"/>
    <property type="match status" value="1"/>
</dbReference>
<organism evidence="1 2">
    <name type="scientific">Thalassospira xiamenensis</name>
    <dbReference type="NCBI Taxonomy" id="220697"/>
    <lineage>
        <taxon>Bacteria</taxon>
        <taxon>Pseudomonadati</taxon>
        <taxon>Pseudomonadota</taxon>
        <taxon>Alphaproteobacteria</taxon>
        <taxon>Rhodospirillales</taxon>
        <taxon>Thalassospiraceae</taxon>
        <taxon>Thalassospira</taxon>
    </lineage>
</organism>
<dbReference type="EMBL" id="OBMM01000004">
    <property type="protein sequence ID" value="SOC23624.1"/>
    <property type="molecule type" value="Genomic_DNA"/>
</dbReference>
<evidence type="ECO:0000313" key="2">
    <source>
        <dbReference type="Proteomes" id="UP000219068"/>
    </source>
</evidence>
<sequence length="229" mass="25450">MTAIAPKWAAMRLPAPRRLGLAFAVFYLLTGCSLPDAGVSVEGDLKLLYAPFPLNNPPRFWHYAERPAKLDTGEQSKTNSLYWEDINGRIALAMRPAIGTFELGRRTNIAVLASPYLSFDWLMNASAQPGDTELVLGFRAQSHGDWGESDLGAGKPPIDHVIRLPIGGDMTGIKEWQRDYFDLSALHRRYWPDTDTIDVRLVWIGIAASRDQVADVAGVTYLSHILLSR</sequence>
<dbReference type="AlphaFoldDB" id="A0A285TLQ5"/>
<evidence type="ECO:0008006" key="3">
    <source>
        <dbReference type="Google" id="ProtNLM"/>
    </source>
</evidence>
<evidence type="ECO:0000313" key="1">
    <source>
        <dbReference type="EMBL" id="SOC23624.1"/>
    </source>
</evidence>
<name>A0A285TLQ5_9PROT</name>
<reference evidence="1 2" key="1">
    <citation type="submission" date="2017-08" db="EMBL/GenBank/DDBJ databases">
        <authorList>
            <person name="de Groot N.N."/>
        </authorList>
    </citation>
    <scope>NUCLEOTIDE SEQUENCE [LARGE SCALE GENOMIC DNA]</scope>
    <source>
        <strain evidence="1 2">USBA 78</strain>
    </source>
</reference>
<proteinExistence type="predicted"/>
<dbReference type="Proteomes" id="UP000219068">
    <property type="component" value="Unassembled WGS sequence"/>
</dbReference>
<dbReference type="RefSeq" id="WP_249278094.1">
    <property type="nucleotide sequence ID" value="NZ_OBMM01000004.1"/>
</dbReference>
<protein>
    <recommendedName>
        <fullName evidence="3">Lipoprotein</fullName>
    </recommendedName>
</protein>
<accession>A0A285TLQ5</accession>
<gene>
    <name evidence="1" type="ORF">SAMN05428964_104121</name>
</gene>